<evidence type="ECO:0000313" key="2">
    <source>
        <dbReference type="Proteomes" id="UP000186535"/>
    </source>
</evidence>
<reference evidence="1 2" key="1">
    <citation type="submission" date="2016-11" db="EMBL/GenBank/DDBJ databases">
        <title>Identification of Bacillus cereus isolated from egg-white.</title>
        <authorList>
            <person name="Soni A."/>
            <person name="Oey I."/>
            <person name="Silcock P."/>
            <person name="Bremer P."/>
        </authorList>
    </citation>
    <scope>NUCLEOTIDE SEQUENCE [LARGE SCALE GENOMIC DNA]</scope>
    <source>
        <strain evidence="1 2">NZAS03</strain>
    </source>
</reference>
<gene>
    <name evidence="1" type="ORF">BJR07_29795</name>
</gene>
<comment type="caution">
    <text evidence="1">The sequence shown here is derived from an EMBL/GenBank/DDBJ whole genome shotgun (WGS) entry which is preliminary data.</text>
</comment>
<proteinExistence type="predicted"/>
<dbReference type="Proteomes" id="UP000186535">
    <property type="component" value="Unassembled WGS sequence"/>
</dbReference>
<dbReference type="AlphaFoldDB" id="A0A1C4FNL0"/>
<dbReference type="EMBL" id="MPON01000037">
    <property type="protein sequence ID" value="OKA30465.1"/>
    <property type="molecule type" value="Genomic_DNA"/>
</dbReference>
<sequence length="120" mass="14216">MRFESLLVHRCTFIKQNVVIGQDDYGRDIYGQEAIPNIHCRFDQIEKRVTKNDNSIDIIIQPILYLAASQEIEETLQIKDIRDKENNSLLPGVYGVKKISREYSRIRLHHYEVELKKERD</sequence>
<evidence type="ECO:0000313" key="1">
    <source>
        <dbReference type="EMBL" id="OKA30465.1"/>
    </source>
</evidence>
<name>A0A1C4FNL0_BACCE</name>
<organism evidence="1 2">
    <name type="scientific">Bacillus cereus</name>
    <dbReference type="NCBI Taxonomy" id="1396"/>
    <lineage>
        <taxon>Bacteria</taxon>
        <taxon>Bacillati</taxon>
        <taxon>Bacillota</taxon>
        <taxon>Bacilli</taxon>
        <taxon>Bacillales</taxon>
        <taxon>Bacillaceae</taxon>
        <taxon>Bacillus</taxon>
        <taxon>Bacillus cereus group</taxon>
    </lineage>
</organism>
<dbReference type="RefSeq" id="WP_073519153.1">
    <property type="nucleotide sequence ID" value="NZ_MPOM01000070.1"/>
</dbReference>
<accession>A0A1C4FNL0</accession>
<protein>
    <submittedName>
        <fullName evidence="1">Uncharacterized protein</fullName>
    </submittedName>
</protein>